<organism evidence="2 3">
    <name type="scientific">Stylosanthes scabra</name>
    <dbReference type="NCBI Taxonomy" id="79078"/>
    <lineage>
        <taxon>Eukaryota</taxon>
        <taxon>Viridiplantae</taxon>
        <taxon>Streptophyta</taxon>
        <taxon>Embryophyta</taxon>
        <taxon>Tracheophyta</taxon>
        <taxon>Spermatophyta</taxon>
        <taxon>Magnoliopsida</taxon>
        <taxon>eudicotyledons</taxon>
        <taxon>Gunneridae</taxon>
        <taxon>Pentapetalae</taxon>
        <taxon>rosids</taxon>
        <taxon>fabids</taxon>
        <taxon>Fabales</taxon>
        <taxon>Fabaceae</taxon>
        <taxon>Papilionoideae</taxon>
        <taxon>50 kb inversion clade</taxon>
        <taxon>dalbergioids sensu lato</taxon>
        <taxon>Dalbergieae</taxon>
        <taxon>Pterocarpus clade</taxon>
        <taxon>Stylosanthes</taxon>
    </lineage>
</organism>
<reference evidence="2 3" key="1">
    <citation type="journal article" date="2023" name="Plants (Basel)">
        <title>Bridging the Gap: Combining Genomics and Transcriptomics Approaches to Understand Stylosanthes scabra, an Orphan Legume from the Brazilian Caatinga.</title>
        <authorList>
            <person name="Ferreira-Neto J.R.C."/>
            <person name="da Silva M.D."/>
            <person name="Binneck E."/>
            <person name="de Melo N.F."/>
            <person name="da Silva R.H."/>
            <person name="de Melo A.L.T.M."/>
            <person name="Pandolfi V."/>
            <person name="Bustamante F.O."/>
            <person name="Brasileiro-Vidal A.C."/>
            <person name="Benko-Iseppon A.M."/>
        </authorList>
    </citation>
    <scope>NUCLEOTIDE SEQUENCE [LARGE SCALE GENOMIC DNA]</scope>
    <source>
        <tissue evidence="2">Leaves</tissue>
    </source>
</reference>
<keyword evidence="3" id="KW-1185">Reference proteome</keyword>
<name>A0ABU6U6T4_9FABA</name>
<dbReference type="EMBL" id="JASCZI010120880">
    <property type="protein sequence ID" value="MED6156774.1"/>
    <property type="molecule type" value="Genomic_DNA"/>
</dbReference>
<protein>
    <submittedName>
        <fullName evidence="2">Uncharacterized protein</fullName>
    </submittedName>
</protein>
<gene>
    <name evidence="2" type="ORF">PIB30_017586</name>
</gene>
<evidence type="ECO:0000313" key="3">
    <source>
        <dbReference type="Proteomes" id="UP001341840"/>
    </source>
</evidence>
<sequence length="101" mass="10972">MAIARSERLRRLIQELEAEEEAERSMKGGGNSFTNFGDRNQSYAGGNFNNGDYSGNGNSHNITNNHGSGPTINNSGRFNGHGNGGFFRGNFDASTRNYGSY</sequence>
<accession>A0ABU6U6T4</accession>
<proteinExistence type="predicted"/>
<evidence type="ECO:0000256" key="1">
    <source>
        <dbReference type="SAM" id="MobiDB-lite"/>
    </source>
</evidence>
<comment type="caution">
    <text evidence="2">The sequence shown here is derived from an EMBL/GenBank/DDBJ whole genome shotgun (WGS) entry which is preliminary data.</text>
</comment>
<dbReference type="Proteomes" id="UP001341840">
    <property type="component" value="Unassembled WGS sequence"/>
</dbReference>
<evidence type="ECO:0000313" key="2">
    <source>
        <dbReference type="EMBL" id="MED6156774.1"/>
    </source>
</evidence>
<feature type="compositionally biased region" description="Polar residues" evidence="1">
    <location>
        <begin position="32"/>
        <end position="72"/>
    </location>
</feature>
<feature type="region of interest" description="Disordered" evidence="1">
    <location>
        <begin position="18"/>
        <end position="77"/>
    </location>
</feature>